<dbReference type="InterPro" id="IPR029061">
    <property type="entry name" value="THDP-binding"/>
</dbReference>
<feature type="domain" description="Thiamine pyrophosphate enzyme TPP-binding" evidence="3">
    <location>
        <begin position="378"/>
        <end position="512"/>
    </location>
</feature>
<dbReference type="GO" id="GO:0030976">
    <property type="term" value="F:thiamine pyrophosphate binding"/>
    <property type="evidence" value="ECO:0007669"/>
    <property type="project" value="InterPro"/>
</dbReference>
<dbReference type="GO" id="GO:0003984">
    <property type="term" value="F:acetolactate synthase activity"/>
    <property type="evidence" value="ECO:0007669"/>
    <property type="project" value="TreeGrafter"/>
</dbReference>
<dbReference type="PANTHER" id="PTHR18968:SF86">
    <property type="entry name" value="ACETOLACTATE SYNTHASE LARGE SUBUNIT ILVX-RELATED"/>
    <property type="match status" value="1"/>
</dbReference>
<dbReference type="GO" id="GO:0044281">
    <property type="term" value="P:small molecule metabolic process"/>
    <property type="evidence" value="ECO:0007669"/>
    <property type="project" value="UniProtKB-ARBA"/>
</dbReference>
<dbReference type="PROSITE" id="PS00187">
    <property type="entry name" value="TPP_ENZYMES"/>
    <property type="match status" value="1"/>
</dbReference>
<dbReference type="Proteomes" id="UP000321039">
    <property type="component" value="Unassembled WGS sequence"/>
</dbReference>
<evidence type="ECO:0000256" key="2">
    <source>
        <dbReference type="ARBA" id="ARBA00023052"/>
    </source>
</evidence>
<dbReference type="GO" id="GO:0000287">
    <property type="term" value="F:magnesium ion binding"/>
    <property type="evidence" value="ECO:0007669"/>
    <property type="project" value="InterPro"/>
</dbReference>
<organism evidence="5 6">
    <name type="scientific">Parahaliea maris</name>
    <dbReference type="NCBI Taxonomy" id="2716870"/>
    <lineage>
        <taxon>Bacteria</taxon>
        <taxon>Pseudomonadati</taxon>
        <taxon>Pseudomonadota</taxon>
        <taxon>Gammaproteobacteria</taxon>
        <taxon>Cellvibrionales</taxon>
        <taxon>Halieaceae</taxon>
        <taxon>Parahaliea</taxon>
    </lineage>
</organism>
<dbReference type="InterPro" id="IPR012001">
    <property type="entry name" value="Thiamin_PyroP_enz_TPP-bd_dom"/>
</dbReference>
<evidence type="ECO:0000259" key="3">
    <source>
        <dbReference type="Pfam" id="PF02775"/>
    </source>
</evidence>
<dbReference type="SUPFAM" id="SSF52518">
    <property type="entry name" value="Thiamin diphosphate-binding fold (THDP-binding)"/>
    <property type="match status" value="2"/>
</dbReference>
<evidence type="ECO:0000256" key="1">
    <source>
        <dbReference type="ARBA" id="ARBA00007812"/>
    </source>
</evidence>
<dbReference type="NCBIfam" id="NF005760">
    <property type="entry name" value="PRK07586.1"/>
    <property type="match status" value="1"/>
</dbReference>
<gene>
    <name evidence="5" type="ORF">FV139_07935</name>
</gene>
<comment type="caution">
    <text evidence="5">The sequence shown here is derived from an EMBL/GenBank/DDBJ whole genome shotgun (WGS) entry which is preliminary data.</text>
</comment>
<dbReference type="InterPro" id="IPR045229">
    <property type="entry name" value="TPP_enz"/>
</dbReference>
<proteinExistence type="inferred from homology"/>
<dbReference type="Pfam" id="PF02775">
    <property type="entry name" value="TPP_enzyme_C"/>
    <property type="match status" value="1"/>
</dbReference>
<dbReference type="CDD" id="cd02002">
    <property type="entry name" value="TPP_BFDC"/>
    <property type="match status" value="1"/>
</dbReference>
<keyword evidence="6" id="KW-1185">Reference proteome</keyword>
<reference evidence="5 6" key="1">
    <citation type="submission" date="2019-08" db="EMBL/GenBank/DDBJ databases">
        <title>Parahaliea maris sp. nov., isolated from the surface seawater.</title>
        <authorList>
            <person name="Liu Y."/>
        </authorList>
    </citation>
    <scope>NUCLEOTIDE SEQUENCE [LARGE SCALE GENOMIC DNA]</scope>
    <source>
        <strain evidence="5 6">HSLHS9</strain>
    </source>
</reference>
<dbReference type="CDD" id="cd07035">
    <property type="entry name" value="TPP_PYR_POX_like"/>
    <property type="match status" value="1"/>
</dbReference>
<dbReference type="EMBL" id="VRZA01000002">
    <property type="protein sequence ID" value="TXS95785.1"/>
    <property type="molecule type" value="Genomic_DNA"/>
</dbReference>
<dbReference type="Pfam" id="PF02776">
    <property type="entry name" value="TPP_enzyme_N"/>
    <property type="match status" value="1"/>
</dbReference>
<dbReference type="GO" id="GO:0050660">
    <property type="term" value="F:flavin adenine dinucleotide binding"/>
    <property type="evidence" value="ECO:0007669"/>
    <property type="project" value="TreeGrafter"/>
</dbReference>
<dbReference type="AlphaFoldDB" id="A0A5C9A4I9"/>
<comment type="similarity">
    <text evidence="1">Belongs to the TPP enzyme family.</text>
</comment>
<sequence>MNGAESLIQTLVDSGVDVCFTNPGTSEMHFVAALDEIEGMRCVLCLFEGVVSGAALGYAAMAEKPASTLLHLGPGLGNALANIHNAKKGNLPMVNIVGDHATYHLEYDAPLTSDIAGIAGTVSHWVHSSATPADIARDAAEAVQQAGIGQIATLILPADVSWGDNPEGAAPAPAPATPAAVAADKLNEAAALLRADKDTVIMVGGRNLTRERGLQLGRLAEATGARVLTETFPSRVRRGAGTAQIERLPYLAELAIEELKSTEQLLLIGCASPVSFFAYPNVPSVLEPEGCTVFPLAGPNDDIDAAIEALLGEFDATGREVAVRPLEVPPAPTGALDANAAAQALAHHLPEDAIVVDEGVTTGLACFPFTANGRSHDWLNLPGGSIGFGLPAAVGAAIACPERKVICLEGDGSAMYTVQSLWTMARENLDITVLLFNNRKYSILELEFARTGARGGKPGPKAASSLDIGSPNMDFASMARGMGMEAIVATTADEFSDALATAMAFKGPFLIDARVPPLQLG</sequence>
<dbReference type="PANTHER" id="PTHR18968">
    <property type="entry name" value="THIAMINE PYROPHOSPHATE ENZYMES"/>
    <property type="match status" value="1"/>
</dbReference>
<evidence type="ECO:0000313" key="5">
    <source>
        <dbReference type="EMBL" id="TXS95785.1"/>
    </source>
</evidence>
<evidence type="ECO:0000259" key="4">
    <source>
        <dbReference type="Pfam" id="PF02776"/>
    </source>
</evidence>
<evidence type="ECO:0000313" key="6">
    <source>
        <dbReference type="Proteomes" id="UP000321039"/>
    </source>
</evidence>
<keyword evidence="2" id="KW-0786">Thiamine pyrophosphate</keyword>
<dbReference type="Gene3D" id="3.40.50.970">
    <property type="match status" value="2"/>
</dbReference>
<dbReference type="InterPro" id="IPR000399">
    <property type="entry name" value="TPP-bd_CS"/>
</dbReference>
<name>A0A5C9A4I9_9GAMM</name>
<dbReference type="InterPro" id="IPR011766">
    <property type="entry name" value="TPP_enzyme_TPP-bd"/>
</dbReference>
<protein>
    <submittedName>
        <fullName evidence="5">Acetolactate synthase large subunit</fullName>
    </submittedName>
</protein>
<accession>A0A5C9A4I9</accession>
<feature type="domain" description="Thiamine pyrophosphate enzyme N-terminal TPP-binding" evidence="4">
    <location>
        <begin position="1"/>
        <end position="106"/>
    </location>
</feature>
<dbReference type="RefSeq" id="WP_148067808.1">
    <property type="nucleotide sequence ID" value="NZ_VRZA01000002.1"/>
</dbReference>